<organism evidence="9">
    <name type="scientific">Streptomyces sp. KCB13F003</name>
    <dbReference type="NCBI Taxonomy" id="2052824"/>
    <lineage>
        <taxon>Bacteria</taxon>
        <taxon>Bacillati</taxon>
        <taxon>Actinomycetota</taxon>
        <taxon>Actinomycetes</taxon>
        <taxon>Kitasatosporales</taxon>
        <taxon>Streptomycetaceae</taxon>
        <taxon>Streptomyces</taxon>
    </lineage>
</organism>
<feature type="transmembrane region" description="Helical" evidence="7">
    <location>
        <begin position="97"/>
        <end position="120"/>
    </location>
</feature>
<keyword evidence="2" id="KW-0813">Transport</keyword>
<feature type="transmembrane region" description="Helical" evidence="7">
    <location>
        <begin position="375"/>
        <end position="396"/>
    </location>
</feature>
<sequence length="418" mass="42210">MDALTVVQPALVLAAIVPTALLGRWTARRLGQPEVVGEITVCLLLGVLLVTVTGWGGPQAQGKDALKELGHIGLALFLVGAAQEIRGGAVRLSGRAVAWLTVGSALLPMAAGGLLSVWVLDFGGPRLRGGAETPALVLMLAVSLAVTAVPVLAGILKDRRIEHTGTGRLAMASAITIDAVTWVLLALAVALATGQGGIGRAAAVLAAGAIGGYLLRRLAVTAPVRKAADAHPTVVLLLVAVAAFAASTATGSLGLTDVFGAVLVGLALPADGERGAFSRAADTLGRTGRLALPVLFTITGTSLAVGPDALFSWPAVALGTALAIASKLIGSYLGARAGAQTHLEGMRLAALMNTRGLTEIVVLQTGYSAGILTPGLYLALVVMALITTALSGPLLWAADRRGRTTPVAAEPTLQPAER</sequence>
<dbReference type="PANTHER" id="PTHR32468">
    <property type="entry name" value="CATION/H + ANTIPORTER"/>
    <property type="match status" value="1"/>
</dbReference>
<dbReference type="InterPro" id="IPR050794">
    <property type="entry name" value="CPA2_transporter"/>
</dbReference>
<feature type="transmembrane region" description="Helical" evidence="7">
    <location>
        <begin position="227"/>
        <end position="246"/>
    </location>
</feature>
<keyword evidence="5" id="KW-0406">Ion transport</keyword>
<dbReference type="GO" id="GO:1902600">
    <property type="term" value="P:proton transmembrane transport"/>
    <property type="evidence" value="ECO:0007669"/>
    <property type="project" value="InterPro"/>
</dbReference>
<feature type="transmembrane region" description="Helical" evidence="7">
    <location>
        <begin position="135"/>
        <end position="156"/>
    </location>
</feature>
<feature type="domain" description="Cation/H+ exchanger transmembrane" evidence="8">
    <location>
        <begin position="19"/>
        <end position="393"/>
    </location>
</feature>
<feature type="transmembrane region" description="Helical" evidence="7">
    <location>
        <begin position="6"/>
        <end position="23"/>
    </location>
</feature>
<dbReference type="InterPro" id="IPR038770">
    <property type="entry name" value="Na+/solute_symporter_sf"/>
</dbReference>
<evidence type="ECO:0000256" key="6">
    <source>
        <dbReference type="ARBA" id="ARBA00023136"/>
    </source>
</evidence>
<proteinExistence type="predicted"/>
<evidence type="ECO:0000256" key="7">
    <source>
        <dbReference type="SAM" id="Phobius"/>
    </source>
</evidence>
<dbReference type="PANTHER" id="PTHR32468:SF0">
    <property type="entry name" value="K(+)_H(+) ANTIPORTER 1"/>
    <property type="match status" value="1"/>
</dbReference>
<protein>
    <submittedName>
        <fullName evidence="9">Sodium/hydrogen exchanger</fullName>
    </submittedName>
</protein>
<evidence type="ECO:0000256" key="1">
    <source>
        <dbReference type="ARBA" id="ARBA00004141"/>
    </source>
</evidence>
<evidence type="ECO:0000256" key="5">
    <source>
        <dbReference type="ARBA" id="ARBA00023065"/>
    </source>
</evidence>
<evidence type="ECO:0000313" key="9">
    <source>
        <dbReference type="EMBL" id="ATU31802.1"/>
    </source>
</evidence>
<feature type="transmembrane region" description="Helical" evidence="7">
    <location>
        <begin position="69"/>
        <end position="85"/>
    </location>
</feature>
<dbReference type="Pfam" id="PF00999">
    <property type="entry name" value="Na_H_Exchanger"/>
    <property type="match status" value="1"/>
</dbReference>
<dbReference type="GO" id="GO:0016020">
    <property type="term" value="C:membrane"/>
    <property type="evidence" value="ECO:0007669"/>
    <property type="project" value="UniProtKB-SubCell"/>
</dbReference>
<accession>A0A2D3E319</accession>
<comment type="subcellular location">
    <subcellularLocation>
        <location evidence="1">Membrane</location>
        <topology evidence="1">Multi-pass membrane protein</topology>
    </subcellularLocation>
</comment>
<keyword evidence="6 7" id="KW-0472">Membrane</keyword>
<keyword evidence="3 7" id="KW-0812">Transmembrane</keyword>
<dbReference type="EMBL" id="MF541667">
    <property type="protein sequence ID" value="ATU31802.1"/>
    <property type="molecule type" value="Genomic_DNA"/>
</dbReference>
<dbReference type="AlphaFoldDB" id="A0A2D3E319"/>
<evidence type="ECO:0000259" key="8">
    <source>
        <dbReference type="Pfam" id="PF00999"/>
    </source>
</evidence>
<feature type="transmembrane region" description="Helical" evidence="7">
    <location>
        <begin position="168"/>
        <end position="191"/>
    </location>
</feature>
<reference evidence="9" key="1">
    <citation type="journal article" date="2017" name="J. Nat. Prod.">
        <title>Genomics-Driven Discovery of Chlorinated Cyclic Hexapeptides Ulleungmycins A and B from a Streptomyces Species.</title>
        <authorList>
            <person name="Son S."/>
            <person name="Hong Y.S."/>
            <person name="Jang M."/>
            <person name="Heo K.T."/>
            <person name="Lee B."/>
            <person name="Jang J.P."/>
            <person name="Kim J.W."/>
            <person name="Ryoo I.J."/>
            <person name="Kim W.G."/>
            <person name="Ko S.K."/>
            <person name="Kim B.Y."/>
            <person name="Jang J.H."/>
            <person name="Ahn J.S."/>
        </authorList>
    </citation>
    <scope>NUCLEOTIDE SEQUENCE</scope>
    <source>
        <strain evidence="9">KCB13F003</strain>
    </source>
</reference>
<evidence type="ECO:0000256" key="4">
    <source>
        <dbReference type="ARBA" id="ARBA00022989"/>
    </source>
</evidence>
<dbReference type="InterPro" id="IPR006153">
    <property type="entry name" value="Cation/H_exchanger_TM"/>
</dbReference>
<evidence type="ECO:0000256" key="2">
    <source>
        <dbReference type="ARBA" id="ARBA00022448"/>
    </source>
</evidence>
<dbReference type="Gene3D" id="1.20.1530.20">
    <property type="match status" value="1"/>
</dbReference>
<feature type="transmembrane region" description="Helical" evidence="7">
    <location>
        <begin position="197"/>
        <end position="215"/>
    </location>
</feature>
<gene>
    <name evidence="9" type="primary">ulm25</name>
</gene>
<evidence type="ECO:0000256" key="3">
    <source>
        <dbReference type="ARBA" id="ARBA00022692"/>
    </source>
</evidence>
<keyword evidence="4 7" id="KW-1133">Transmembrane helix</keyword>
<feature type="transmembrane region" description="Helical" evidence="7">
    <location>
        <begin position="35"/>
        <end position="57"/>
    </location>
</feature>
<name>A0A2D3E319_9ACTN</name>
<dbReference type="GO" id="GO:0015297">
    <property type="term" value="F:antiporter activity"/>
    <property type="evidence" value="ECO:0007669"/>
    <property type="project" value="InterPro"/>
</dbReference>